<evidence type="ECO:0000313" key="2">
    <source>
        <dbReference type="Proteomes" id="UP000696294"/>
    </source>
</evidence>
<keyword evidence="2" id="KW-1185">Reference proteome</keyword>
<organism evidence="1 2">
    <name type="scientific">Nonomuraea composti</name>
    <dbReference type="NCBI Taxonomy" id="2720023"/>
    <lineage>
        <taxon>Bacteria</taxon>
        <taxon>Bacillati</taxon>
        <taxon>Actinomycetota</taxon>
        <taxon>Actinomycetes</taxon>
        <taxon>Streptosporangiales</taxon>
        <taxon>Streptosporangiaceae</taxon>
        <taxon>Nonomuraea</taxon>
    </lineage>
</organism>
<protein>
    <submittedName>
        <fullName evidence="1">SDR family NAD(P)-dependent oxidoreductase</fullName>
    </submittedName>
</protein>
<dbReference type="PRINTS" id="PR00081">
    <property type="entry name" value="GDHRDH"/>
</dbReference>
<dbReference type="InterPro" id="IPR036291">
    <property type="entry name" value="NAD(P)-bd_dom_sf"/>
</dbReference>
<comment type="caution">
    <text evidence="1">The sequence shown here is derived from an EMBL/GenBank/DDBJ whole genome shotgun (WGS) entry which is preliminary data.</text>
</comment>
<proteinExistence type="predicted"/>
<accession>A0ABX1BGJ7</accession>
<sequence>MLVEYSTAKAALNTLIRTLSIEFSSHGVRVKGASPGPVRTPLWTA</sequence>
<reference evidence="1 2" key="1">
    <citation type="submission" date="2020-03" db="EMBL/GenBank/DDBJ databases">
        <title>WGS of actinomycetes isolated from Thailand.</title>
        <authorList>
            <person name="Thawai C."/>
        </authorList>
    </citation>
    <scope>NUCLEOTIDE SEQUENCE [LARGE SCALE GENOMIC DNA]</scope>
    <source>
        <strain evidence="1 2">FMUSA5-5</strain>
    </source>
</reference>
<gene>
    <name evidence="1" type="ORF">HCN51_36440</name>
</gene>
<dbReference type="EMBL" id="JAATEP010000032">
    <property type="protein sequence ID" value="NJP94864.1"/>
    <property type="molecule type" value="Genomic_DNA"/>
</dbReference>
<dbReference type="RefSeq" id="WP_168016067.1">
    <property type="nucleotide sequence ID" value="NZ_JAATEP010000032.1"/>
</dbReference>
<dbReference type="SUPFAM" id="SSF51735">
    <property type="entry name" value="NAD(P)-binding Rossmann-fold domains"/>
    <property type="match status" value="1"/>
</dbReference>
<dbReference type="InterPro" id="IPR002347">
    <property type="entry name" value="SDR_fam"/>
</dbReference>
<name>A0ABX1BGJ7_9ACTN</name>
<dbReference type="Gene3D" id="3.40.50.720">
    <property type="entry name" value="NAD(P)-binding Rossmann-like Domain"/>
    <property type="match status" value="1"/>
</dbReference>
<dbReference type="Pfam" id="PF00106">
    <property type="entry name" value="adh_short"/>
    <property type="match status" value="1"/>
</dbReference>
<dbReference type="Proteomes" id="UP000696294">
    <property type="component" value="Unassembled WGS sequence"/>
</dbReference>
<evidence type="ECO:0000313" key="1">
    <source>
        <dbReference type="EMBL" id="NJP94864.1"/>
    </source>
</evidence>